<feature type="domain" description="Aminotransferase class I/classII large" evidence="7">
    <location>
        <begin position="17"/>
        <end position="334"/>
    </location>
</feature>
<dbReference type="Pfam" id="PF00155">
    <property type="entry name" value="Aminotran_1_2"/>
    <property type="match status" value="1"/>
</dbReference>
<dbReference type="EMBL" id="PYAX01000004">
    <property type="protein sequence ID" value="PSL55748.1"/>
    <property type="molecule type" value="Genomic_DNA"/>
</dbReference>
<comment type="catalytic activity">
    <reaction evidence="6">
        <text>L-histidinol phosphate + 2-oxoglutarate = 3-(imidazol-4-yl)-2-oxopropyl phosphate + L-glutamate</text>
        <dbReference type="Rhea" id="RHEA:23744"/>
        <dbReference type="ChEBI" id="CHEBI:16810"/>
        <dbReference type="ChEBI" id="CHEBI:29985"/>
        <dbReference type="ChEBI" id="CHEBI:57766"/>
        <dbReference type="ChEBI" id="CHEBI:57980"/>
        <dbReference type="EC" id="2.6.1.9"/>
    </reaction>
</comment>
<evidence type="ECO:0000256" key="5">
    <source>
        <dbReference type="ARBA" id="ARBA00022898"/>
    </source>
</evidence>
<proteinExistence type="inferred from homology"/>
<evidence type="ECO:0000256" key="1">
    <source>
        <dbReference type="ARBA" id="ARBA00001933"/>
    </source>
</evidence>
<dbReference type="InterPro" id="IPR024892">
    <property type="entry name" value="ArAT"/>
</dbReference>
<dbReference type="PROSITE" id="PS00599">
    <property type="entry name" value="AA_TRANSFER_CLASS_2"/>
    <property type="match status" value="1"/>
</dbReference>
<comment type="cofactor">
    <cofactor evidence="1 6">
        <name>pyridoxal 5'-phosphate</name>
        <dbReference type="ChEBI" id="CHEBI:597326"/>
    </cofactor>
</comment>
<dbReference type="Gene3D" id="3.40.640.10">
    <property type="entry name" value="Type I PLP-dependent aspartate aminotransferase-like (Major domain)"/>
    <property type="match status" value="1"/>
</dbReference>
<dbReference type="UniPathway" id="UPA00031">
    <property type="reaction ID" value="UER00012"/>
</dbReference>
<accession>A0A2P8IBA5</accession>
<dbReference type="InterPro" id="IPR004839">
    <property type="entry name" value="Aminotransferase_I/II_large"/>
</dbReference>
<evidence type="ECO:0000313" key="8">
    <source>
        <dbReference type="EMBL" id="PSL55748.1"/>
    </source>
</evidence>
<protein>
    <recommendedName>
        <fullName evidence="6">Histidinol-phosphate aminotransferase</fullName>
        <ecNumber evidence="6">2.6.1.9</ecNumber>
    </recommendedName>
    <alternativeName>
        <fullName evidence="6">Imidazole acetol-phosphate transaminase</fullName>
    </alternativeName>
</protein>
<comment type="pathway">
    <text evidence="6">Amino-acid biosynthesis; L-histidine biosynthesis; L-histidine from 5-phospho-alpha-D-ribose 1-diphosphate: step 7/9.</text>
</comment>
<dbReference type="Proteomes" id="UP000241118">
    <property type="component" value="Unassembled WGS sequence"/>
</dbReference>
<dbReference type="InterPro" id="IPR015422">
    <property type="entry name" value="PyrdxlP-dep_Trfase_small"/>
</dbReference>
<dbReference type="InterPro" id="IPR001917">
    <property type="entry name" value="Aminotrans_II_pyridoxalP_BS"/>
</dbReference>
<dbReference type="PANTHER" id="PTHR43643:SF3">
    <property type="entry name" value="HISTIDINOL-PHOSPHATE AMINOTRANSFERASE"/>
    <property type="match status" value="1"/>
</dbReference>
<evidence type="ECO:0000259" key="7">
    <source>
        <dbReference type="Pfam" id="PF00155"/>
    </source>
</evidence>
<dbReference type="GO" id="GO:0004400">
    <property type="term" value="F:histidinol-phosphate transaminase activity"/>
    <property type="evidence" value="ECO:0007669"/>
    <property type="project" value="UniProtKB-UniRule"/>
</dbReference>
<dbReference type="InterPro" id="IPR005861">
    <property type="entry name" value="HisP_aminotrans"/>
</dbReference>
<keyword evidence="5 6" id="KW-0663">Pyridoxal phosphate</keyword>
<dbReference type="GO" id="GO:0030170">
    <property type="term" value="F:pyridoxal phosphate binding"/>
    <property type="evidence" value="ECO:0007669"/>
    <property type="project" value="InterPro"/>
</dbReference>
<keyword evidence="3 6" id="KW-0032">Aminotransferase</keyword>
<name>A0A2P8IBA5_SACCR</name>
<dbReference type="InterPro" id="IPR015421">
    <property type="entry name" value="PyrdxlP-dep_Trfase_major"/>
</dbReference>
<dbReference type="EC" id="2.6.1.9" evidence="6"/>
<keyword evidence="6" id="KW-0368">Histidine biosynthesis</keyword>
<keyword evidence="9" id="KW-1185">Reference proteome</keyword>
<feature type="modified residue" description="N6-(pyridoxal phosphate)lysine" evidence="6">
    <location>
        <position position="205"/>
    </location>
</feature>
<evidence type="ECO:0000256" key="3">
    <source>
        <dbReference type="ARBA" id="ARBA00022576"/>
    </source>
</evidence>
<reference evidence="8 9" key="1">
    <citation type="submission" date="2018-03" db="EMBL/GenBank/DDBJ databases">
        <title>Genomic Encyclopedia of Type Strains, Phase III (KMG-III): the genomes of soil and plant-associated and newly described type strains.</title>
        <authorList>
            <person name="Whitman W."/>
        </authorList>
    </citation>
    <scope>NUCLEOTIDE SEQUENCE [LARGE SCALE GENOMIC DNA]</scope>
    <source>
        <strain evidence="8 9">CGMCC 4.7097</strain>
    </source>
</reference>
<evidence type="ECO:0000256" key="2">
    <source>
        <dbReference type="ARBA" id="ARBA00011738"/>
    </source>
</evidence>
<comment type="caution">
    <text evidence="8">The sequence shown here is derived from an EMBL/GenBank/DDBJ whole genome shotgun (WGS) entry which is preliminary data.</text>
</comment>
<dbReference type="CDD" id="cd00609">
    <property type="entry name" value="AAT_like"/>
    <property type="match status" value="1"/>
</dbReference>
<dbReference type="RefSeq" id="WP_219910676.1">
    <property type="nucleotide sequence ID" value="NZ_PYAX01000004.1"/>
</dbReference>
<evidence type="ECO:0000256" key="4">
    <source>
        <dbReference type="ARBA" id="ARBA00022679"/>
    </source>
</evidence>
<evidence type="ECO:0000256" key="6">
    <source>
        <dbReference type="HAMAP-Rule" id="MF_01023"/>
    </source>
</evidence>
<comment type="subunit">
    <text evidence="2 6">Homodimer.</text>
</comment>
<dbReference type="Gene3D" id="3.90.1150.10">
    <property type="entry name" value="Aspartate Aminotransferase, domain 1"/>
    <property type="match status" value="1"/>
</dbReference>
<keyword evidence="4 6" id="KW-0808">Transferase</keyword>
<comment type="similarity">
    <text evidence="6">Belongs to the class-II pyridoxal-phosphate-dependent aminotransferase family. Histidinol-phosphate aminotransferase subfamily.</text>
</comment>
<dbReference type="SUPFAM" id="SSF53383">
    <property type="entry name" value="PLP-dependent transferases"/>
    <property type="match status" value="1"/>
</dbReference>
<organism evidence="8 9">
    <name type="scientific">Saccharothrix carnea</name>
    <dbReference type="NCBI Taxonomy" id="1280637"/>
    <lineage>
        <taxon>Bacteria</taxon>
        <taxon>Bacillati</taxon>
        <taxon>Actinomycetota</taxon>
        <taxon>Actinomycetes</taxon>
        <taxon>Pseudonocardiales</taxon>
        <taxon>Pseudonocardiaceae</taxon>
        <taxon>Saccharothrix</taxon>
    </lineage>
</organism>
<evidence type="ECO:0000313" key="9">
    <source>
        <dbReference type="Proteomes" id="UP000241118"/>
    </source>
</evidence>
<dbReference type="InterPro" id="IPR050106">
    <property type="entry name" value="HistidinolP_aminotransfase"/>
</dbReference>
<dbReference type="AlphaFoldDB" id="A0A2P8IBA5"/>
<dbReference type="PANTHER" id="PTHR43643">
    <property type="entry name" value="HISTIDINOL-PHOSPHATE AMINOTRANSFERASE 2"/>
    <property type="match status" value="1"/>
</dbReference>
<gene>
    <name evidence="6" type="primary">hisC</name>
    <name evidence="8" type="ORF">B0I31_10439</name>
</gene>
<keyword evidence="6" id="KW-0028">Amino-acid biosynthesis</keyword>
<dbReference type="InterPro" id="IPR015424">
    <property type="entry name" value="PyrdxlP-dep_Trfase"/>
</dbReference>
<dbReference type="NCBIfam" id="NF002878">
    <property type="entry name" value="PRK03321.1"/>
    <property type="match status" value="1"/>
</dbReference>
<dbReference type="GO" id="GO:0000105">
    <property type="term" value="P:L-histidine biosynthetic process"/>
    <property type="evidence" value="ECO:0007669"/>
    <property type="project" value="UniProtKB-UniRule"/>
</dbReference>
<sequence length="347" mass="36069">MHTTRADLASDAPATTVRLAGNEMPFGPLPGVVEAIAGAAADAHRYPDPASVGLREALARRCGVTADRIVTGCGSAALFAHLVASVGGEVVHSWRSFEAYPMLAAAAGGTSVPVPVTPEHRHDLPAMAAAIGPRTRLVVVCNPDNPTGTASGRAELDRFVARVPSDVLVVVDEAYREFVTDPDVPDALAAYGDRPNVVVLRTLSKAWGLAGLRLGYLIAHPEVAAAVGKVVIPFSTNAVAQAAGLAALDAEVEMARRVAVVVAERERVAGELADLVPDVPPSQGNFLWLPVGEAAEHVGRACAAEGVLVRAYAGEGVRMTIGTPAQNDRFLAALRHALRTGRRPLPA</sequence>
<dbReference type="HAMAP" id="MF_01023">
    <property type="entry name" value="HisC_aminotrans_2"/>
    <property type="match status" value="1"/>
</dbReference>